<evidence type="ECO:0000313" key="2">
    <source>
        <dbReference type="Proteomes" id="UP000000311"/>
    </source>
</evidence>
<dbReference type="EMBL" id="GL434776">
    <property type="protein sequence ID" value="EFN74570.1"/>
    <property type="molecule type" value="Genomic_DNA"/>
</dbReference>
<dbReference type="AlphaFoldDB" id="E1ZW61"/>
<gene>
    <name evidence="1" type="ORF">EAG_11093</name>
</gene>
<evidence type="ECO:0000313" key="1">
    <source>
        <dbReference type="EMBL" id="EFN74570.1"/>
    </source>
</evidence>
<protein>
    <submittedName>
        <fullName evidence="1">Uncharacterized protein</fullName>
    </submittedName>
</protein>
<keyword evidence="2" id="KW-1185">Reference proteome</keyword>
<proteinExistence type="predicted"/>
<name>E1ZW61_CAMFO</name>
<accession>E1ZW61</accession>
<reference evidence="1 2" key="1">
    <citation type="journal article" date="2010" name="Science">
        <title>Genomic comparison of the ants Camponotus floridanus and Harpegnathos saltator.</title>
        <authorList>
            <person name="Bonasio R."/>
            <person name="Zhang G."/>
            <person name="Ye C."/>
            <person name="Mutti N.S."/>
            <person name="Fang X."/>
            <person name="Qin N."/>
            <person name="Donahue G."/>
            <person name="Yang P."/>
            <person name="Li Q."/>
            <person name="Li C."/>
            <person name="Zhang P."/>
            <person name="Huang Z."/>
            <person name="Berger S.L."/>
            <person name="Reinberg D."/>
            <person name="Wang J."/>
            <person name="Liebig J."/>
        </authorList>
    </citation>
    <scope>NUCLEOTIDE SEQUENCE [LARGE SCALE GENOMIC DNA]</scope>
    <source>
        <strain evidence="2">C129</strain>
    </source>
</reference>
<dbReference type="InParanoid" id="E1ZW61"/>
<sequence>MTSLDVLMTYNGVIKTLLRCHLTSLCYLGSRVTHAGQVEGEDPPHLSRCRLVRHRRCRPGDSLPVIVESDPPRSATRGNFKARNETADFLAEEATEEGVCSEYLIPYSDLFAAVRRTSIRFLSSQALHKGSLYFDRYGPFSFVPCLHRSNLVGSPACDCGSPVQDIDYIVELSVIRLSPSKANNIFEEEPGGD</sequence>
<dbReference type="Proteomes" id="UP000000311">
    <property type="component" value="Unassembled WGS sequence"/>
</dbReference>
<organism evidence="2">
    <name type="scientific">Camponotus floridanus</name>
    <name type="common">Florida carpenter ant</name>
    <dbReference type="NCBI Taxonomy" id="104421"/>
    <lineage>
        <taxon>Eukaryota</taxon>
        <taxon>Metazoa</taxon>
        <taxon>Ecdysozoa</taxon>
        <taxon>Arthropoda</taxon>
        <taxon>Hexapoda</taxon>
        <taxon>Insecta</taxon>
        <taxon>Pterygota</taxon>
        <taxon>Neoptera</taxon>
        <taxon>Endopterygota</taxon>
        <taxon>Hymenoptera</taxon>
        <taxon>Apocrita</taxon>
        <taxon>Aculeata</taxon>
        <taxon>Formicoidea</taxon>
        <taxon>Formicidae</taxon>
        <taxon>Formicinae</taxon>
        <taxon>Camponotus</taxon>
    </lineage>
</organism>